<dbReference type="EMBL" id="ADVL01000284">
    <property type="protein sequence ID" value="EFH12049.1"/>
    <property type="molecule type" value="Genomic_DNA"/>
</dbReference>
<dbReference type="RefSeq" id="WP_007004938.1">
    <property type="nucleotide sequence ID" value="NZ_GG770780.1"/>
</dbReference>
<feature type="non-terminal residue" evidence="1">
    <location>
        <position position="1"/>
    </location>
</feature>
<evidence type="ECO:0000313" key="1">
    <source>
        <dbReference type="EMBL" id="EFH12049.1"/>
    </source>
</evidence>
<proteinExistence type="predicted"/>
<comment type="caution">
    <text evidence="1">The sequence shown here is derived from an EMBL/GenBank/DDBJ whole genome shotgun (WGS) entry which is preliminary data.</text>
</comment>
<name>D5RKV4_9PROT</name>
<dbReference type="Proteomes" id="UP000005324">
    <property type="component" value="Unassembled WGS sequence"/>
</dbReference>
<keyword evidence="2" id="KW-1185">Reference proteome</keyword>
<evidence type="ECO:0000313" key="2">
    <source>
        <dbReference type="Proteomes" id="UP000005324"/>
    </source>
</evidence>
<sequence>GAAPPVLLRDHRILTFSPALLCAALHHAGRGQMRLPPEEVTAAELLPEEQSVRFRFGPQGRAGEAVVTAPGLGATLIAYCIGTGIPMPAQAAKSLKVTDLGVVLELRLVLTSPPFFRPRNAAEW</sequence>
<gene>
    <name evidence="1" type="ORF">HMPREF0731_1714</name>
</gene>
<organism evidence="1 2">
    <name type="scientific">Pseudoroseomonas cervicalis ATCC 49957</name>
    <dbReference type="NCBI Taxonomy" id="525371"/>
    <lineage>
        <taxon>Bacteria</taxon>
        <taxon>Pseudomonadati</taxon>
        <taxon>Pseudomonadota</taxon>
        <taxon>Alphaproteobacteria</taxon>
        <taxon>Acetobacterales</taxon>
        <taxon>Roseomonadaceae</taxon>
        <taxon>Roseomonas</taxon>
    </lineage>
</organism>
<dbReference type="HOGENOM" id="CLU_2008862_0_0_5"/>
<protein>
    <submittedName>
        <fullName evidence="1">Uncharacterized protein</fullName>
    </submittedName>
</protein>
<reference evidence="1 2" key="1">
    <citation type="submission" date="2010-04" db="EMBL/GenBank/DDBJ databases">
        <authorList>
            <person name="Qin X."/>
            <person name="Bachman B."/>
            <person name="Battles P."/>
            <person name="Bell A."/>
            <person name="Bess C."/>
            <person name="Bickham C."/>
            <person name="Chaboub L."/>
            <person name="Chen D."/>
            <person name="Coyle M."/>
            <person name="Deiros D.R."/>
            <person name="Dinh H."/>
            <person name="Forbes L."/>
            <person name="Fowler G."/>
            <person name="Francisco L."/>
            <person name="Fu Q."/>
            <person name="Gubbala S."/>
            <person name="Hale W."/>
            <person name="Han Y."/>
            <person name="Hemphill L."/>
            <person name="Highlander S.K."/>
            <person name="Hirani K."/>
            <person name="Hogues M."/>
            <person name="Jackson L."/>
            <person name="Jakkamsetti A."/>
            <person name="Javaid M."/>
            <person name="Jiang H."/>
            <person name="Korchina V."/>
            <person name="Kovar C."/>
            <person name="Lara F."/>
            <person name="Lee S."/>
            <person name="Mata R."/>
            <person name="Mathew T."/>
            <person name="Moen C."/>
            <person name="Morales K."/>
            <person name="Munidasa M."/>
            <person name="Nazareth L."/>
            <person name="Ngo R."/>
            <person name="Nguyen L."/>
            <person name="Okwuonu G."/>
            <person name="Ongeri F."/>
            <person name="Patil S."/>
            <person name="Petrosino J."/>
            <person name="Pham C."/>
            <person name="Pham P."/>
            <person name="Pu L.-L."/>
            <person name="Puazo M."/>
            <person name="Raj R."/>
            <person name="Reid J."/>
            <person name="Rouhana J."/>
            <person name="Saada N."/>
            <person name="Shang Y."/>
            <person name="Simmons D."/>
            <person name="Thornton R."/>
            <person name="Warren J."/>
            <person name="Weissenberger G."/>
            <person name="Zhang J."/>
            <person name="Zhang L."/>
            <person name="Zhou C."/>
            <person name="Zhu D."/>
            <person name="Muzny D."/>
            <person name="Worley K."/>
            <person name="Gibbs R."/>
        </authorList>
    </citation>
    <scope>NUCLEOTIDE SEQUENCE [LARGE SCALE GENOMIC DNA]</scope>
    <source>
        <strain evidence="1 2">ATCC 49957</strain>
    </source>
</reference>
<accession>D5RKV4</accession>
<dbReference type="AlphaFoldDB" id="D5RKV4"/>